<evidence type="ECO:0000313" key="1">
    <source>
        <dbReference type="EMBL" id="MDR9900759.1"/>
    </source>
</evidence>
<comment type="caution">
    <text evidence="1">The sequence shown here is derived from an EMBL/GenBank/DDBJ whole genome shotgun (WGS) entry which is preliminary data.</text>
</comment>
<accession>A0AAP5IH58</accession>
<reference evidence="2" key="1">
    <citation type="journal article" date="2021" name="Science">
        <title>Hunting the eagle killer: A cyanobacterial neurotoxin causes vacuolar myelinopathy.</title>
        <authorList>
            <person name="Breinlinger S."/>
            <person name="Phillips T.J."/>
            <person name="Haram B.N."/>
            <person name="Mares J."/>
            <person name="Martinez Yerena J.A."/>
            <person name="Hrouzek P."/>
            <person name="Sobotka R."/>
            <person name="Henderson W.M."/>
            <person name="Schmieder P."/>
            <person name="Williams S.M."/>
            <person name="Lauderdale J.D."/>
            <person name="Wilde H.D."/>
            <person name="Gerrin W."/>
            <person name="Kust A."/>
            <person name="Washington J.W."/>
            <person name="Wagner C."/>
            <person name="Geier B."/>
            <person name="Liebeke M."/>
            <person name="Enke H."/>
            <person name="Niedermeyer T.H.J."/>
            <person name="Wilde S.B."/>
        </authorList>
    </citation>
    <scope>NUCLEOTIDE SEQUENCE [LARGE SCALE GENOMIC DNA]</scope>
    <source>
        <strain evidence="2">Thurmond2011</strain>
    </source>
</reference>
<keyword evidence="2" id="KW-1185">Reference proteome</keyword>
<dbReference type="RefSeq" id="WP_310834498.1">
    <property type="nucleotide sequence ID" value="NZ_JAALHA020000038.1"/>
</dbReference>
<protein>
    <submittedName>
        <fullName evidence="1">Uncharacterized protein</fullName>
    </submittedName>
</protein>
<evidence type="ECO:0000313" key="2">
    <source>
        <dbReference type="Proteomes" id="UP000667802"/>
    </source>
</evidence>
<dbReference type="EMBL" id="JAALHA020000038">
    <property type="protein sequence ID" value="MDR9900759.1"/>
    <property type="molecule type" value="Genomic_DNA"/>
</dbReference>
<proteinExistence type="predicted"/>
<name>A0AAP5IH58_9CYAN</name>
<sequence length="166" mass="19384">MFYEIDEDYTDNQLSREQKEFIVGQVATQIDRLSLKKLALISEQPTRQNKINYIENELYRRSMNEDTSTEDLVKIHEALVWSETEQIKTAIRDENSLNAWFNRLVHLGFSILALATISSYLGVKVCGDNRSYFCLSMHRIPNFLNAVFQEPPKHKSFILPLPENQK</sequence>
<dbReference type="Proteomes" id="UP000667802">
    <property type="component" value="Unassembled WGS sequence"/>
</dbReference>
<gene>
    <name evidence="1" type="ORF">G7B40_040445</name>
</gene>
<organism evidence="1 2">
    <name type="scientific">Aetokthonos hydrillicola Thurmond2011</name>
    <dbReference type="NCBI Taxonomy" id="2712845"/>
    <lineage>
        <taxon>Bacteria</taxon>
        <taxon>Bacillati</taxon>
        <taxon>Cyanobacteriota</taxon>
        <taxon>Cyanophyceae</taxon>
        <taxon>Nostocales</taxon>
        <taxon>Hapalosiphonaceae</taxon>
        <taxon>Aetokthonos</taxon>
    </lineage>
</organism>
<dbReference type="AlphaFoldDB" id="A0AAP5IH58"/>